<evidence type="ECO:0000313" key="6">
    <source>
        <dbReference type="EMBL" id="SPD89335.1"/>
    </source>
</evidence>
<dbReference type="InterPro" id="IPR002513">
    <property type="entry name" value="Tn3_Tnp_DDE_dom"/>
</dbReference>
<dbReference type="GO" id="GO:0003677">
    <property type="term" value="F:DNA binding"/>
    <property type="evidence" value="ECO:0007669"/>
    <property type="project" value="UniProtKB-KW"/>
</dbReference>
<gene>
    <name evidence="6" type="primary">tnpA2</name>
    <name evidence="6" type="ORF">PSCFBP6110_P100060</name>
</gene>
<evidence type="ECO:0000256" key="4">
    <source>
        <dbReference type="ARBA" id="ARBA00023172"/>
    </source>
</evidence>
<geneLocation type="plasmid" evidence="6">
    <name>PP1</name>
</geneLocation>
<dbReference type="AlphaFoldDB" id="A0A330K2W9"/>
<reference evidence="7" key="1">
    <citation type="submission" date="2018-02" db="EMBL/GenBank/DDBJ databases">
        <authorList>
            <person name="Blom J."/>
        </authorList>
    </citation>
    <scope>NUCLEOTIDE SEQUENCE [LARGE SCALE GENOMIC DNA]</scope>
    <source>
        <strain evidence="7">CFBP 6110</strain>
        <plasmid evidence="7">pp1</plasmid>
    </source>
</reference>
<evidence type="ECO:0000313" key="7">
    <source>
        <dbReference type="Proteomes" id="UP000305348"/>
    </source>
</evidence>
<dbReference type="NCBIfam" id="NF033527">
    <property type="entry name" value="transpos_Tn3"/>
    <property type="match status" value="1"/>
</dbReference>
<accession>A0A330K2W9</accession>
<dbReference type="Proteomes" id="UP000305348">
    <property type="component" value="Plasmid PP1"/>
</dbReference>
<feature type="domain" description="Tn3 transposase DDE" evidence="5">
    <location>
        <begin position="74"/>
        <end position="463"/>
    </location>
</feature>
<evidence type="ECO:0000256" key="3">
    <source>
        <dbReference type="ARBA" id="ARBA00023125"/>
    </source>
</evidence>
<keyword evidence="4" id="KW-0233">DNA recombination</keyword>
<keyword evidence="2" id="KW-0815">Transposition</keyword>
<sequence>MQPQATLAALTQELDETYRRVAARLPDNDAVRFETVGDKTELVLSPLEALAEPASLIALRHEIKIRMPRVDLPEILLEITTRTDCMEAFSHLTERTARAADLNTSLCAVLLAEACNTGPEPFARQDTPALRRDRLLWVDQNYVRDDTLTACNAVLVAAQNRIALARTWGGGDVASADGMRFVVPVRTVHAGPNPKYFNRGRGVTWYNLLSDQCSGLNAITVPGTLRDSLVLLAVVLEQQTELQPTQIMTDNGAYSDVVFGLFRLLGYRFSPRLADIGGTRFWRVDAQADYGELNALAKQCVNLDRITPHWDDVLRLIGSLKLGLVPAMGIMRTLQVDERPTRLAQAIAEIGRIDKTIHTLNFIDDESRRRGTLQQLNLGEGRHSLAREVFHGKRGELFQRYREGQEDQLSALGLVVNMIVLWNTLYMDAILTQLRREGYPVRPEDEARLSPFGHEHINMLGRYSFSVPDAVARGELRPLGKASET</sequence>
<organism evidence="6 7">
    <name type="scientific">Pseudomonas syringae pv. cerasicola</name>
    <dbReference type="NCBI Taxonomy" id="264451"/>
    <lineage>
        <taxon>Bacteria</taxon>
        <taxon>Pseudomonadati</taxon>
        <taxon>Pseudomonadota</taxon>
        <taxon>Gammaproteobacteria</taxon>
        <taxon>Pseudomonadales</taxon>
        <taxon>Pseudomonadaceae</taxon>
        <taxon>Pseudomonas</taxon>
        <taxon>Pseudomonas syringae</taxon>
    </lineage>
</organism>
<keyword evidence="3" id="KW-0238">DNA-binding</keyword>
<evidence type="ECO:0000256" key="2">
    <source>
        <dbReference type="ARBA" id="ARBA00022578"/>
    </source>
</evidence>
<comment type="similarity">
    <text evidence="1">Belongs to the transposase 7 family.</text>
</comment>
<dbReference type="InterPro" id="IPR047653">
    <property type="entry name" value="Tn3-like_transpos"/>
</dbReference>
<evidence type="ECO:0000259" key="5">
    <source>
        <dbReference type="Pfam" id="PF01526"/>
    </source>
</evidence>
<keyword evidence="6" id="KW-0614">Plasmid</keyword>
<dbReference type="EMBL" id="LT985210">
    <property type="protein sequence ID" value="SPD89335.1"/>
    <property type="molecule type" value="Genomic_DNA"/>
</dbReference>
<dbReference type="GO" id="GO:0004803">
    <property type="term" value="F:transposase activity"/>
    <property type="evidence" value="ECO:0007669"/>
    <property type="project" value="InterPro"/>
</dbReference>
<protein>
    <submittedName>
        <fullName evidence="6">Transposase for transposon Tn3</fullName>
    </submittedName>
</protein>
<name>A0A330K2W9_PSESX</name>
<dbReference type="GO" id="GO:0006313">
    <property type="term" value="P:DNA transposition"/>
    <property type="evidence" value="ECO:0007669"/>
    <property type="project" value="InterPro"/>
</dbReference>
<proteinExistence type="inferred from homology"/>
<dbReference type="Pfam" id="PF01526">
    <property type="entry name" value="DDE_Tnp_Tn3"/>
    <property type="match status" value="1"/>
</dbReference>
<evidence type="ECO:0000256" key="1">
    <source>
        <dbReference type="ARBA" id="ARBA00009402"/>
    </source>
</evidence>